<feature type="transmembrane region" description="Helical" evidence="11">
    <location>
        <begin position="39"/>
        <end position="58"/>
    </location>
</feature>
<feature type="region of interest" description="Disordered" evidence="10">
    <location>
        <begin position="660"/>
        <end position="681"/>
    </location>
</feature>
<dbReference type="PROSITE" id="PS50109">
    <property type="entry name" value="HIS_KIN"/>
    <property type="match status" value="1"/>
</dbReference>
<keyword evidence="5" id="KW-0808">Transferase</keyword>
<dbReference type="Pfam" id="PF00989">
    <property type="entry name" value="PAS"/>
    <property type="match status" value="1"/>
</dbReference>
<dbReference type="SUPFAM" id="SSF47384">
    <property type="entry name" value="Homodimeric domain of signal transducing histidine kinase"/>
    <property type="match status" value="1"/>
</dbReference>
<dbReference type="InterPro" id="IPR035965">
    <property type="entry name" value="PAS-like_dom_sf"/>
</dbReference>
<keyword evidence="15" id="KW-1185">Reference proteome</keyword>
<dbReference type="EMBL" id="JAGEOK010000030">
    <property type="protein sequence ID" value="MBO2443083.1"/>
    <property type="molecule type" value="Genomic_DNA"/>
</dbReference>
<feature type="transmembrane region" description="Helical" evidence="11">
    <location>
        <begin position="96"/>
        <end position="113"/>
    </location>
</feature>
<evidence type="ECO:0000256" key="4">
    <source>
        <dbReference type="ARBA" id="ARBA00022553"/>
    </source>
</evidence>
<dbReference type="InterPro" id="IPR000014">
    <property type="entry name" value="PAS"/>
</dbReference>
<organism evidence="14 15">
    <name type="scientific">Actinomadura nitritigenes</name>
    <dbReference type="NCBI Taxonomy" id="134602"/>
    <lineage>
        <taxon>Bacteria</taxon>
        <taxon>Bacillati</taxon>
        <taxon>Actinomycetota</taxon>
        <taxon>Actinomycetes</taxon>
        <taxon>Streptosporangiales</taxon>
        <taxon>Thermomonosporaceae</taxon>
        <taxon>Actinomadura</taxon>
    </lineage>
</organism>
<dbReference type="InterPro" id="IPR003661">
    <property type="entry name" value="HisK_dim/P_dom"/>
</dbReference>
<dbReference type="InterPro" id="IPR004358">
    <property type="entry name" value="Sig_transdc_His_kin-like_C"/>
</dbReference>
<evidence type="ECO:0000259" key="12">
    <source>
        <dbReference type="PROSITE" id="PS50109"/>
    </source>
</evidence>
<keyword evidence="9" id="KW-0902">Two-component regulatory system</keyword>
<dbReference type="Gene3D" id="1.10.287.130">
    <property type="match status" value="1"/>
</dbReference>
<name>A0ABS3RA46_9ACTN</name>
<dbReference type="InterPro" id="IPR036890">
    <property type="entry name" value="HATPase_C_sf"/>
</dbReference>
<evidence type="ECO:0000256" key="8">
    <source>
        <dbReference type="ARBA" id="ARBA00022840"/>
    </source>
</evidence>
<keyword evidence="11" id="KW-1133">Transmembrane helix</keyword>
<keyword evidence="4" id="KW-0597">Phosphoprotein</keyword>
<keyword evidence="11" id="KW-0472">Membrane</keyword>
<accession>A0ABS3RA46</accession>
<evidence type="ECO:0000256" key="9">
    <source>
        <dbReference type="ARBA" id="ARBA00023012"/>
    </source>
</evidence>
<evidence type="ECO:0000259" key="13">
    <source>
        <dbReference type="PROSITE" id="PS50112"/>
    </source>
</evidence>
<evidence type="ECO:0000256" key="5">
    <source>
        <dbReference type="ARBA" id="ARBA00022679"/>
    </source>
</evidence>
<dbReference type="PANTHER" id="PTHR43065">
    <property type="entry name" value="SENSOR HISTIDINE KINASE"/>
    <property type="match status" value="1"/>
</dbReference>
<dbReference type="InterPro" id="IPR036097">
    <property type="entry name" value="HisK_dim/P_sf"/>
</dbReference>
<evidence type="ECO:0000313" key="14">
    <source>
        <dbReference type="EMBL" id="MBO2443083.1"/>
    </source>
</evidence>
<evidence type="ECO:0000256" key="10">
    <source>
        <dbReference type="SAM" id="MobiDB-lite"/>
    </source>
</evidence>
<feature type="transmembrane region" description="Helical" evidence="11">
    <location>
        <begin position="12"/>
        <end position="33"/>
    </location>
</feature>
<dbReference type="NCBIfam" id="TIGR00229">
    <property type="entry name" value="sensory_box"/>
    <property type="match status" value="1"/>
</dbReference>
<evidence type="ECO:0000256" key="2">
    <source>
        <dbReference type="ARBA" id="ARBA00004236"/>
    </source>
</evidence>
<feature type="transmembrane region" description="Helical" evidence="11">
    <location>
        <begin position="148"/>
        <end position="164"/>
    </location>
</feature>
<comment type="caution">
    <text evidence="14">The sequence shown here is derived from an EMBL/GenBank/DDBJ whole genome shotgun (WGS) entry which is preliminary data.</text>
</comment>
<dbReference type="InterPro" id="IPR003594">
    <property type="entry name" value="HATPase_dom"/>
</dbReference>
<dbReference type="PRINTS" id="PR00344">
    <property type="entry name" value="BCTRLSENSOR"/>
</dbReference>
<feature type="transmembrane region" description="Helical" evidence="11">
    <location>
        <begin position="65"/>
        <end position="84"/>
    </location>
</feature>
<dbReference type="SMART" id="SM00387">
    <property type="entry name" value="HATPase_c"/>
    <property type="match status" value="1"/>
</dbReference>
<reference evidence="14 15" key="1">
    <citation type="submission" date="2021-03" db="EMBL/GenBank/DDBJ databases">
        <authorList>
            <person name="Kanchanasin P."/>
            <person name="Saeng-In P."/>
            <person name="Phongsopitanun W."/>
            <person name="Yuki M."/>
            <person name="Kudo T."/>
            <person name="Ohkuma M."/>
            <person name="Tanasupawat S."/>
        </authorList>
    </citation>
    <scope>NUCLEOTIDE SEQUENCE [LARGE SCALE GENOMIC DNA]</scope>
    <source>
        <strain evidence="14 15">L46</strain>
    </source>
</reference>
<dbReference type="SUPFAM" id="SSF55785">
    <property type="entry name" value="PYP-like sensor domain (PAS domain)"/>
    <property type="match status" value="1"/>
</dbReference>
<dbReference type="InterPro" id="IPR013767">
    <property type="entry name" value="PAS_fold"/>
</dbReference>
<evidence type="ECO:0000256" key="11">
    <source>
        <dbReference type="SAM" id="Phobius"/>
    </source>
</evidence>
<feature type="domain" description="PAS" evidence="13">
    <location>
        <begin position="335"/>
        <end position="389"/>
    </location>
</feature>
<dbReference type="SUPFAM" id="SSF55874">
    <property type="entry name" value="ATPase domain of HSP90 chaperone/DNA topoisomerase II/histidine kinase"/>
    <property type="match status" value="1"/>
</dbReference>
<dbReference type="Pfam" id="PF02518">
    <property type="entry name" value="HATPase_c"/>
    <property type="match status" value="1"/>
</dbReference>
<dbReference type="SMART" id="SM00091">
    <property type="entry name" value="PAS"/>
    <property type="match status" value="1"/>
</dbReference>
<comment type="subcellular location">
    <subcellularLocation>
        <location evidence="2">Cell membrane</location>
    </subcellularLocation>
</comment>
<dbReference type="Gene3D" id="3.30.565.10">
    <property type="entry name" value="Histidine kinase-like ATPase, C-terminal domain"/>
    <property type="match status" value="1"/>
</dbReference>
<keyword evidence="6" id="KW-0547">Nucleotide-binding</keyword>
<feature type="transmembrane region" description="Helical" evidence="11">
    <location>
        <begin position="125"/>
        <end position="142"/>
    </location>
</feature>
<dbReference type="CDD" id="cd00075">
    <property type="entry name" value="HATPase"/>
    <property type="match status" value="1"/>
</dbReference>
<sequence length="681" mass="73497">MRLSRLASGRTAVWFSRPPSATTSLVAFMAPLGYCLVPYWLVAPAGAAAVLLGEAVLLRTRRWRIALDAIETLLTLAVTGLVTARPAGLPSRTPSVTQMVLLLVAALLIVAIMRRSVHAPLIAEDLMEAACTAGFAFLVLRAVRTGDVAWAVLAVFPAAVYYFDTRVLRTRETALSTAERLLQLPYVMAHRHAEAADLASFVGDLRKITRSGVLWLHTSLPAGDIWIKASAEGITRYHRRPEELAWLERLPPRPQPYLVDEDALPDGWRAGVHFPLEAPGGRVAGYLLMGWTRLTGLYLSFWVLSGVLGGAIRGTARALGAYWANTWAAHELEVERARLSAAIDHSDVAILVLGASGRVEVWNSAMAALTSIPADEALGRRSEDLFSLVCSNGAPIELTDGLTGTPRLNTRDGRHLWVEVSCSAASGPGASELLTAVFVDKSARQQLDQMRHLLLASVHHELHGPLTTIRGHAQLLETAVENQEDTESIGAILDSVEVMQHVIADLMLVIDGDPSAWPVAVEEDIEISSLLRRSLQSAPSVASRTVVCTPSRITVRGDPVRLRQCLVLVLRNAEKYAPEGKLTVETRREAGHGVLTVCDEGPGIPAGELLAALKPYYRSPSTQDLPGSGLGLHIADLLMTSMRGRIDLGDAPSGGLKVELRLPLAPTDQDQDDEPQTGSTE</sequence>
<dbReference type="Pfam" id="PF00512">
    <property type="entry name" value="HisKA"/>
    <property type="match status" value="1"/>
</dbReference>
<dbReference type="EC" id="2.7.13.3" evidence="3"/>
<evidence type="ECO:0000256" key="7">
    <source>
        <dbReference type="ARBA" id="ARBA00022777"/>
    </source>
</evidence>
<keyword evidence="7" id="KW-0418">Kinase</keyword>
<dbReference type="RefSeq" id="WP_208271405.1">
    <property type="nucleotide sequence ID" value="NZ_BAAAGM010000077.1"/>
</dbReference>
<dbReference type="PANTHER" id="PTHR43065:SF10">
    <property type="entry name" value="PEROXIDE STRESS-ACTIVATED HISTIDINE KINASE MAK3"/>
    <property type="match status" value="1"/>
</dbReference>
<dbReference type="InterPro" id="IPR005467">
    <property type="entry name" value="His_kinase_dom"/>
</dbReference>
<feature type="domain" description="Histidine kinase" evidence="12">
    <location>
        <begin position="457"/>
        <end position="666"/>
    </location>
</feature>
<evidence type="ECO:0000256" key="6">
    <source>
        <dbReference type="ARBA" id="ARBA00022741"/>
    </source>
</evidence>
<comment type="catalytic activity">
    <reaction evidence="1">
        <text>ATP + protein L-histidine = ADP + protein N-phospho-L-histidine.</text>
        <dbReference type="EC" id="2.7.13.3"/>
    </reaction>
</comment>
<gene>
    <name evidence="14" type="ORF">J4557_36705</name>
</gene>
<evidence type="ECO:0000256" key="3">
    <source>
        <dbReference type="ARBA" id="ARBA00012438"/>
    </source>
</evidence>
<dbReference type="SMART" id="SM00388">
    <property type="entry name" value="HisKA"/>
    <property type="match status" value="1"/>
</dbReference>
<keyword evidence="8" id="KW-0067">ATP-binding</keyword>
<proteinExistence type="predicted"/>
<evidence type="ECO:0000313" key="15">
    <source>
        <dbReference type="Proteomes" id="UP000666915"/>
    </source>
</evidence>
<dbReference type="CDD" id="cd00130">
    <property type="entry name" value="PAS"/>
    <property type="match status" value="1"/>
</dbReference>
<dbReference type="CDD" id="cd00082">
    <property type="entry name" value="HisKA"/>
    <property type="match status" value="1"/>
</dbReference>
<evidence type="ECO:0000256" key="1">
    <source>
        <dbReference type="ARBA" id="ARBA00000085"/>
    </source>
</evidence>
<keyword evidence="11" id="KW-0812">Transmembrane</keyword>
<dbReference type="Proteomes" id="UP000666915">
    <property type="component" value="Unassembled WGS sequence"/>
</dbReference>
<dbReference type="PROSITE" id="PS50112">
    <property type="entry name" value="PAS"/>
    <property type="match status" value="1"/>
</dbReference>
<dbReference type="Gene3D" id="3.30.450.20">
    <property type="entry name" value="PAS domain"/>
    <property type="match status" value="1"/>
</dbReference>
<protein>
    <recommendedName>
        <fullName evidence="3">histidine kinase</fullName>
        <ecNumber evidence="3">2.7.13.3</ecNumber>
    </recommendedName>
</protein>